<evidence type="ECO:0000256" key="10">
    <source>
        <dbReference type="ARBA" id="ARBA00023280"/>
    </source>
</evidence>
<evidence type="ECO:0000259" key="12">
    <source>
        <dbReference type="Pfam" id="PF13008"/>
    </source>
</evidence>
<feature type="compositionally biased region" description="Gly residues" evidence="11">
    <location>
        <begin position="160"/>
        <end position="171"/>
    </location>
</feature>
<organism evidence="13 14">
    <name type="scientific">Gierle apodemus virus</name>
    <dbReference type="NCBI Taxonomy" id="2940985"/>
    <lineage>
        <taxon>Viruses</taxon>
        <taxon>Riboviria</taxon>
        <taxon>Orthornavirae</taxon>
        <taxon>Negarnaviricota</taxon>
        <taxon>Haploviricotina</taxon>
        <taxon>Monjiviricetes</taxon>
        <taxon>Mononegavirales</taxon>
        <taxon>Paramyxoviridae</taxon>
        <taxon>Orthoparamyxovirinae</taxon>
        <taxon>Paramorbillivirus</taxon>
        <taxon>Paramorbillivirus gierlense</taxon>
    </lineage>
</organism>
<protein>
    <recommendedName>
        <fullName evidence="1">Non-structural protein V</fullName>
    </recommendedName>
</protein>
<keyword evidence="10" id="KW-0899">Viral immunoevasion</keyword>
<evidence type="ECO:0000256" key="2">
    <source>
        <dbReference type="ARBA" id="ARBA00022482"/>
    </source>
</evidence>
<feature type="domain" description="Paramyxovirinae protein V zinc-binding" evidence="12">
    <location>
        <begin position="233"/>
        <end position="274"/>
    </location>
</feature>
<sequence length="285" mass="30453">MAEKLSRSVDNALSIVSCIKEASASGGPSQEVQELLQSCRAHSNGKKPIGKITVLPPLVRELSQSDGEGFVGRSGEIRQDHQEADTEGDDTDTADESERDDGLLPDAVHPNDDQSAHDEADPVKGVGCSSAAGGVSNTGGTAPIQSSTPYATDDDASTGMGDGMRQIGGTGHLKRQDISVASDEDIIKLVGTPGVKPVPSARRLNLPRVVDESPGPVPRALTKKGHRREYDFVWDHQGLLVKSWCNPVCAPIRPRPTHEQCRCGECPAECSECEEDGQDKYWYGQ</sequence>
<gene>
    <name evidence="13" type="primary">P/V/C</name>
</gene>
<feature type="compositionally biased region" description="Polar residues" evidence="11">
    <location>
        <begin position="138"/>
        <end position="150"/>
    </location>
</feature>
<feature type="region of interest" description="Disordered" evidence="11">
    <location>
        <begin position="57"/>
        <end position="175"/>
    </location>
</feature>
<keyword evidence="8" id="KW-0922">Interferon antiviral system evasion</keyword>
<keyword evidence="6" id="KW-0479">Metal-binding</keyword>
<keyword evidence="2" id="KW-1113">Inhibition of host RLR pathway by virus</keyword>
<keyword evidence="9" id="KW-1089">Inhibition of host MDA5 by virus</keyword>
<dbReference type="InterPro" id="IPR024279">
    <property type="entry name" value="Paramyx_V_Zn-bd"/>
</dbReference>
<dbReference type="Gene3D" id="4.10.80.340">
    <property type="match status" value="1"/>
</dbReference>
<feature type="compositionally biased region" description="Basic and acidic residues" evidence="11">
    <location>
        <begin position="75"/>
        <end position="84"/>
    </location>
</feature>
<evidence type="ECO:0000256" key="11">
    <source>
        <dbReference type="SAM" id="MobiDB-lite"/>
    </source>
</evidence>
<evidence type="ECO:0000256" key="8">
    <source>
        <dbReference type="ARBA" id="ARBA00023258"/>
    </source>
</evidence>
<evidence type="ECO:0000256" key="7">
    <source>
        <dbReference type="ARBA" id="ARBA00022833"/>
    </source>
</evidence>
<feature type="compositionally biased region" description="Low complexity" evidence="11">
    <location>
        <begin position="125"/>
        <end position="135"/>
    </location>
</feature>
<dbReference type="Pfam" id="PF13008">
    <property type="entry name" value="zf-Paramyx-P"/>
    <property type="match status" value="1"/>
</dbReference>
<evidence type="ECO:0000256" key="3">
    <source>
        <dbReference type="ARBA" id="ARBA00022495"/>
    </source>
</evidence>
<keyword evidence="14" id="KW-1185">Reference proteome</keyword>
<dbReference type="EMBL" id="OK623356">
    <property type="protein sequence ID" value="UQM99548.1"/>
    <property type="molecule type" value="Viral_cRNA"/>
</dbReference>
<evidence type="ECO:0000256" key="9">
    <source>
        <dbReference type="ARBA" id="ARBA00023260"/>
    </source>
</evidence>
<evidence type="ECO:0000256" key="1">
    <source>
        <dbReference type="ARBA" id="ARBA00016223"/>
    </source>
</evidence>
<evidence type="ECO:0000313" key="14">
    <source>
        <dbReference type="Proteomes" id="UP001247283"/>
    </source>
</evidence>
<evidence type="ECO:0000256" key="4">
    <source>
        <dbReference type="ARBA" id="ARBA00022581"/>
    </source>
</evidence>
<proteinExistence type="predicted"/>
<evidence type="ECO:0000256" key="5">
    <source>
        <dbReference type="ARBA" id="ARBA00022632"/>
    </source>
</evidence>
<keyword evidence="3" id="KW-0691">RNA editing</keyword>
<dbReference type="GO" id="GO:0039554">
    <property type="term" value="P:symbiont-mediated suppression of host cytoplasmic pattern recognition receptor signaling pathway via inhibition of MDA-5 activity"/>
    <property type="evidence" value="ECO:0007669"/>
    <property type="project" value="UniProtKB-KW"/>
</dbReference>
<dbReference type="GO" id="GO:0046872">
    <property type="term" value="F:metal ion binding"/>
    <property type="evidence" value="ECO:0007669"/>
    <property type="project" value="UniProtKB-KW"/>
</dbReference>
<evidence type="ECO:0000256" key="6">
    <source>
        <dbReference type="ARBA" id="ARBA00022723"/>
    </source>
</evidence>
<keyword evidence="4" id="KW-0945">Host-virus interaction</keyword>
<dbReference type="Proteomes" id="UP001247283">
    <property type="component" value="Segment"/>
</dbReference>
<feature type="compositionally biased region" description="Basic and acidic residues" evidence="11">
    <location>
        <begin position="109"/>
        <end position="122"/>
    </location>
</feature>
<evidence type="ECO:0000313" key="13">
    <source>
        <dbReference type="EMBL" id="UQM99548.1"/>
    </source>
</evidence>
<feature type="compositionally biased region" description="Acidic residues" evidence="11">
    <location>
        <begin position="85"/>
        <end position="99"/>
    </location>
</feature>
<accession>A0AAE9HTR3</accession>
<keyword evidence="7" id="KW-0862">Zinc</keyword>
<reference evidence="13" key="1">
    <citation type="journal article" date="2022" name="bioRxiv">
        <title>The characterization of multiple novel paramyxovirus species highlights the diverse nature of the subfamily Orthoparamyxovirinae.</title>
        <authorList>
            <person name="Vanmechelen B."/>
            <person name="Meurs S."/>
            <person name="Horemans M."/>
            <person name="Loosen A."/>
            <person name="Maes T.J."/>
            <person name="Laenen L."/>
            <person name="Vergote V."/>
            <person name="Koundouno F.R."/>
            <person name="Magassouba N."/>
            <person name="Konde M.K."/>
            <person name="Conde I.S."/>
            <person name="Carroll M.W."/>
            <person name="Maes P."/>
        </authorList>
    </citation>
    <scope>NUCLEOTIDE SEQUENCE</scope>
    <source>
        <strain evidence="13">BE/Gierle/As/1/2013</strain>
    </source>
</reference>
<keyword evidence="5" id="KW-1090">Inhibition of host innate immune response by virus</keyword>
<name>A0AAE9HTR3_9MONO</name>